<evidence type="ECO:0000256" key="2">
    <source>
        <dbReference type="ARBA" id="ARBA00019841"/>
    </source>
</evidence>
<dbReference type="InterPro" id="IPR041122">
    <property type="entry name" value="RecJ_OB"/>
</dbReference>
<dbReference type="EMBL" id="LRPX01000083">
    <property type="protein sequence ID" value="KXA13105.1"/>
    <property type="molecule type" value="Genomic_DNA"/>
</dbReference>
<dbReference type="STRING" id="134605.HMPREF3206_01563"/>
<dbReference type="InterPro" id="IPR004610">
    <property type="entry name" value="RecJ"/>
</dbReference>
<comment type="similarity">
    <text evidence="1">Belongs to the RecJ family.</text>
</comment>
<proteinExistence type="inferred from homology"/>
<dbReference type="Pfam" id="PF02272">
    <property type="entry name" value="DHHA1"/>
    <property type="match status" value="1"/>
</dbReference>
<dbReference type="InterPro" id="IPR051673">
    <property type="entry name" value="SSDNA_exonuclease_RecJ"/>
</dbReference>
<keyword evidence="10" id="KW-1185">Reference proteome</keyword>
<evidence type="ECO:0000259" key="8">
    <source>
        <dbReference type="Pfam" id="PF17768"/>
    </source>
</evidence>
<dbReference type="AlphaFoldDB" id="A0A133N9Y3"/>
<dbReference type="InterPro" id="IPR003156">
    <property type="entry name" value="DHHA1_dom"/>
</dbReference>
<dbReference type="RefSeq" id="WP_060793868.1">
    <property type="nucleotide sequence ID" value="NZ_KQ956568.1"/>
</dbReference>
<dbReference type="GO" id="GO:0008409">
    <property type="term" value="F:5'-3' exonuclease activity"/>
    <property type="evidence" value="ECO:0007669"/>
    <property type="project" value="InterPro"/>
</dbReference>
<sequence length="842" mass="98119">MRNTKWIYQNYKYYPQKIEKKEAIHSIVYSIMKERNLSHQENFNTNPFLLKDMEEAVSLLQEAKKKKQTIWIYGDYDVDGITSVSLCYLALSELGYEVEYYIPLRDEGYGLNQEALQSIYNQGGKIVITVDCGIVSSKEVDFANSLGMTMIVTDHHELQGELPKAAAVINPKRKENIYPFPSLAGVGTAFFLMTALFEKEGKRKEITKYFDIVALGTIADIVPLIEDNRILVQQGLSLLAKSQWTGLRILVKRLFPDYETHHFSAYDVGFIIAPIFNAAGRLEDAKSSVRLFLEKDSKKANEQIDYLIQNNLDRRAVQEKILQACLEEISQKKLEDKNSIVIAREGFHHGVIGIVASKLVDRFYKPTIIMEIKANEGIATASCRSISGINIVESLEAVSHLLLRYGGHSGAAGFSILIENIAKFYEEFEAILEDKISKEITTRKLNITKELLPFQIQYPLLHDMKYLEPFGASNPAPIFSLKHCKLDKIRLIGADKKHIMCNIHHGDTIFWNCVWFQAFDIYEELLYIQEVDVAFHLKLETYRGRYQYKIFIDDIQSSNTTNEVRYHQEEIEYSYVQFPYEVILYLKHTNLSENLSLNFEEREVRLFSNRSYIAYLDSNTSKILHYWKQEKNCNFHVRKKEVFLEEEHYKIHLEITINEDFHSYSLKEGQLFQDIKNFLLGKEGKYNSMQTKILSSFFKKRQNTLAIAQCGRGIQTLINTIKLYADYTKQQYQILENWDEKEKIETQCQFHIFLFPKTPKKIPTLSSRILILTGQDQILEGYFTIEDSYSLPKNIHWIEEEEISKHQIVFSHRLRKEKQKKILEQLLNLQDFYATKDLLVHL</sequence>
<keyword evidence="4" id="KW-0378">Hydrolase</keyword>
<dbReference type="InterPro" id="IPR038763">
    <property type="entry name" value="DHH_sf"/>
</dbReference>
<dbReference type="NCBIfam" id="TIGR00644">
    <property type="entry name" value="recJ"/>
    <property type="match status" value="1"/>
</dbReference>
<protein>
    <recommendedName>
        <fullName evidence="2">Single-stranded-DNA-specific exonuclease RecJ</fullName>
    </recommendedName>
</protein>
<evidence type="ECO:0000256" key="3">
    <source>
        <dbReference type="ARBA" id="ARBA00022722"/>
    </source>
</evidence>
<dbReference type="Pfam" id="PF01368">
    <property type="entry name" value="DHH"/>
    <property type="match status" value="1"/>
</dbReference>
<feature type="domain" description="DHHA1" evidence="7">
    <location>
        <begin position="340"/>
        <end position="433"/>
    </location>
</feature>
<dbReference type="GO" id="GO:0006281">
    <property type="term" value="P:DNA repair"/>
    <property type="evidence" value="ECO:0007669"/>
    <property type="project" value="InterPro"/>
</dbReference>
<name>A0A133N9Y3_9FUSO</name>
<dbReference type="PANTHER" id="PTHR30255:SF2">
    <property type="entry name" value="SINGLE-STRANDED-DNA-SPECIFIC EXONUCLEASE RECJ"/>
    <property type="match status" value="1"/>
</dbReference>
<dbReference type="GO" id="GO:0006310">
    <property type="term" value="P:DNA recombination"/>
    <property type="evidence" value="ECO:0007669"/>
    <property type="project" value="InterPro"/>
</dbReference>
<evidence type="ECO:0000259" key="7">
    <source>
        <dbReference type="Pfam" id="PF02272"/>
    </source>
</evidence>
<dbReference type="PATRIC" id="fig|134605.3.peg.1542"/>
<feature type="domain" description="DDH" evidence="6">
    <location>
        <begin position="70"/>
        <end position="217"/>
    </location>
</feature>
<dbReference type="Gene3D" id="3.10.310.30">
    <property type="match status" value="1"/>
</dbReference>
<reference evidence="10" key="1">
    <citation type="submission" date="2016-01" db="EMBL/GenBank/DDBJ databases">
        <authorList>
            <person name="Mitreva M."/>
            <person name="Pepin K.H."/>
            <person name="Mihindukulasuriya K.A."/>
            <person name="Fulton R."/>
            <person name="Fronick C."/>
            <person name="O'Laughlin M."/>
            <person name="Miner T."/>
            <person name="Herter B."/>
            <person name="Rosa B.A."/>
            <person name="Cordes M."/>
            <person name="Tomlinson C."/>
            <person name="Wollam A."/>
            <person name="Palsikar V.B."/>
            <person name="Mardis E.R."/>
            <person name="Wilson R.K."/>
        </authorList>
    </citation>
    <scope>NUCLEOTIDE SEQUENCE [LARGE SCALE GENOMIC DNA]</scope>
    <source>
        <strain evidence="10">CMW8396</strain>
    </source>
</reference>
<evidence type="ECO:0000256" key="4">
    <source>
        <dbReference type="ARBA" id="ARBA00022801"/>
    </source>
</evidence>
<dbReference type="SUPFAM" id="SSF64182">
    <property type="entry name" value="DHH phosphoesterases"/>
    <property type="match status" value="1"/>
</dbReference>
<keyword evidence="5 9" id="KW-0269">Exonuclease</keyword>
<feature type="domain" description="RecJ OB" evidence="8">
    <location>
        <begin position="453"/>
        <end position="554"/>
    </location>
</feature>
<evidence type="ECO:0000259" key="6">
    <source>
        <dbReference type="Pfam" id="PF01368"/>
    </source>
</evidence>
<dbReference type="InterPro" id="IPR001667">
    <property type="entry name" value="DDH_dom"/>
</dbReference>
<dbReference type="Proteomes" id="UP000070617">
    <property type="component" value="Unassembled WGS sequence"/>
</dbReference>
<accession>A0A133N9Y3</accession>
<dbReference type="Gene3D" id="3.90.1640.30">
    <property type="match status" value="1"/>
</dbReference>
<evidence type="ECO:0000313" key="9">
    <source>
        <dbReference type="EMBL" id="KXA13105.1"/>
    </source>
</evidence>
<evidence type="ECO:0000256" key="5">
    <source>
        <dbReference type="ARBA" id="ARBA00022839"/>
    </source>
</evidence>
<organism evidence="9 10">
    <name type="scientific">Fusobacterium equinum</name>
    <dbReference type="NCBI Taxonomy" id="134605"/>
    <lineage>
        <taxon>Bacteria</taxon>
        <taxon>Fusobacteriati</taxon>
        <taxon>Fusobacteriota</taxon>
        <taxon>Fusobacteriia</taxon>
        <taxon>Fusobacteriales</taxon>
        <taxon>Fusobacteriaceae</taxon>
        <taxon>Fusobacterium</taxon>
    </lineage>
</organism>
<keyword evidence="3" id="KW-0540">Nuclease</keyword>
<evidence type="ECO:0000313" key="10">
    <source>
        <dbReference type="Proteomes" id="UP000070617"/>
    </source>
</evidence>
<gene>
    <name evidence="9" type="ORF">HMPREF3206_01563</name>
</gene>
<evidence type="ECO:0000256" key="1">
    <source>
        <dbReference type="ARBA" id="ARBA00005915"/>
    </source>
</evidence>
<dbReference type="PANTHER" id="PTHR30255">
    <property type="entry name" value="SINGLE-STRANDED-DNA-SPECIFIC EXONUCLEASE RECJ"/>
    <property type="match status" value="1"/>
</dbReference>
<dbReference type="Pfam" id="PF17768">
    <property type="entry name" value="RecJ_OB"/>
    <property type="match status" value="1"/>
</dbReference>
<dbReference type="GO" id="GO:0003676">
    <property type="term" value="F:nucleic acid binding"/>
    <property type="evidence" value="ECO:0007669"/>
    <property type="project" value="InterPro"/>
</dbReference>
<comment type="caution">
    <text evidence="9">The sequence shown here is derived from an EMBL/GenBank/DDBJ whole genome shotgun (WGS) entry which is preliminary data.</text>
</comment>